<feature type="region of interest" description="Disordered" evidence="1">
    <location>
        <begin position="119"/>
        <end position="246"/>
    </location>
</feature>
<gene>
    <name evidence="3" type="primary">LOC117312196</name>
</gene>
<evidence type="ECO:0000256" key="1">
    <source>
        <dbReference type="SAM" id="MobiDB-lite"/>
    </source>
</evidence>
<organism evidence="2 3">
    <name type="scientific">Tursiops truncatus</name>
    <name type="common">Atlantic bottle-nosed dolphin</name>
    <name type="synonym">Delphinus truncatus</name>
    <dbReference type="NCBI Taxonomy" id="9739"/>
    <lineage>
        <taxon>Eukaryota</taxon>
        <taxon>Metazoa</taxon>
        <taxon>Chordata</taxon>
        <taxon>Craniata</taxon>
        <taxon>Vertebrata</taxon>
        <taxon>Euteleostomi</taxon>
        <taxon>Mammalia</taxon>
        <taxon>Eutheria</taxon>
        <taxon>Laurasiatheria</taxon>
        <taxon>Artiodactyla</taxon>
        <taxon>Whippomorpha</taxon>
        <taxon>Cetacea</taxon>
        <taxon>Odontoceti</taxon>
        <taxon>Delphinidae</taxon>
        <taxon>Tursiops</taxon>
    </lineage>
</organism>
<dbReference type="RefSeq" id="XP_033712111.1">
    <property type="nucleotide sequence ID" value="XM_033856220.1"/>
</dbReference>
<evidence type="ECO:0000313" key="3">
    <source>
        <dbReference type="RefSeq" id="XP_033712111.1"/>
    </source>
</evidence>
<name>A0A6J3RBH2_TURTR</name>
<sequence length="345" mass="35670">MSVYILNYFKYFGGKQVRGTLLMDLRYKGQMLRKGKGRGRFVLGKCHGTGSGKHIYALTQRVTIFQLWCVKKQPTDAAALPHPGAAPAVTGGTARSVNRGLCALSVGWALLCPPPRPGCRSGGQGSDEAANGAGVLRKPTAHPPFQWELKTPSSRPGCRSTRGTNATGAEPAQSLMPARCSSGGAWGESGASFPPAFAGTQRPASLPPGVGLPGSCSALLGRGSGPRSPEHTRGPTPSHPGSRVRALPGPLAFLASSPLVGSPRRAYLSPKPSRTRKLLPAPGSSRPWCLGAQPSPCPFPPPPFLCLPLPSPKGLLKATPCLGPPGSLLPCGSADAHPQTRGPSG</sequence>
<accession>A0A6J3RBH2</accession>
<reference evidence="3" key="1">
    <citation type="submission" date="2025-08" db="UniProtKB">
        <authorList>
            <consortium name="RefSeq"/>
        </authorList>
    </citation>
    <scope>IDENTIFICATION</scope>
    <source>
        <tissue evidence="3">Spleen</tissue>
    </source>
</reference>
<dbReference type="Proteomes" id="UP000245320">
    <property type="component" value="Chromosome 4"/>
</dbReference>
<keyword evidence="2" id="KW-1185">Reference proteome</keyword>
<dbReference type="InParanoid" id="A0A6J3RBH2"/>
<proteinExistence type="predicted"/>
<dbReference type="AlphaFoldDB" id="A0A6J3RBH2"/>
<protein>
    <submittedName>
        <fullName evidence="3">Basic proline-rich protein-like</fullName>
    </submittedName>
</protein>
<evidence type="ECO:0000313" key="2">
    <source>
        <dbReference type="Proteomes" id="UP000245320"/>
    </source>
</evidence>